<dbReference type="InterPro" id="IPR053844">
    <property type="entry name" value="AH_C"/>
</dbReference>
<dbReference type="Gene3D" id="3.30.470.20">
    <property type="entry name" value="ATP-grasp fold, B domain"/>
    <property type="match status" value="1"/>
</dbReference>
<dbReference type="InterPro" id="IPR029000">
    <property type="entry name" value="Cyclophilin-like_dom_sf"/>
</dbReference>
<keyword evidence="6" id="KW-0092">Biotin</keyword>
<dbReference type="Gene3D" id="3.30.1360.40">
    <property type="match status" value="1"/>
</dbReference>
<dbReference type="PROSITE" id="PS50979">
    <property type="entry name" value="BC"/>
    <property type="match status" value="1"/>
</dbReference>
<dbReference type="Pfam" id="PF02785">
    <property type="entry name" value="Biotin_carb_C"/>
    <property type="match status" value="1"/>
</dbReference>
<dbReference type="InterPro" id="IPR016185">
    <property type="entry name" value="PreATP-grasp_dom_sf"/>
</dbReference>
<dbReference type="Pfam" id="PF00364">
    <property type="entry name" value="Biotin_lipoyl"/>
    <property type="match status" value="1"/>
</dbReference>
<reference evidence="12 13" key="1">
    <citation type="journal article" date="2016" name="Genome Biol. Evol.">
        <title>Divergent and convergent evolution of fungal pathogenicity.</title>
        <authorList>
            <person name="Shang Y."/>
            <person name="Xiao G."/>
            <person name="Zheng P."/>
            <person name="Cen K."/>
            <person name="Zhan S."/>
            <person name="Wang C."/>
        </authorList>
    </citation>
    <scope>NUCLEOTIDE SEQUENCE [LARGE SCALE GENOMIC DNA]</scope>
    <source>
        <strain evidence="12 13">RCEF 2490</strain>
    </source>
</reference>
<dbReference type="InterPro" id="IPR023631">
    <property type="entry name" value="Amidase_dom"/>
</dbReference>
<dbReference type="SMART" id="SM00796">
    <property type="entry name" value="AHS1"/>
    <property type="match status" value="1"/>
</dbReference>
<dbReference type="SUPFAM" id="SSF160467">
    <property type="entry name" value="PH0987 N-terminal domain-like"/>
    <property type="match status" value="1"/>
</dbReference>
<feature type="domain" description="Biotin carboxylation" evidence="11">
    <location>
        <begin position="646"/>
        <end position="1092"/>
    </location>
</feature>
<dbReference type="Gene3D" id="3.90.1300.10">
    <property type="entry name" value="Amidase signature (AS) domain"/>
    <property type="match status" value="1"/>
</dbReference>
<dbReference type="InterPro" id="IPR014085">
    <property type="entry name" value="Allophanate_hydrolase"/>
</dbReference>
<evidence type="ECO:0000256" key="5">
    <source>
        <dbReference type="ARBA" id="ARBA00022840"/>
    </source>
</evidence>
<keyword evidence="5 7" id="KW-0067">ATP-binding</keyword>
<dbReference type="InterPro" id="IPR011054">
    <property type="entry name" value="Rudment_hybrid_motif"/>
</dbReference>
<dbReference type="PROSITE" id="PS50968">
    <property type="entry name" value="BIOTINYL_LIPOYL"/>
    <property type="match status" value="1"/>
</dbReference>
<dbReference type="InterPro" id="IPR011053">
    <property type="entry name" value="Single_hybrid_motif"/>
</dbReference>
<dbReference type="Pfam" id="PF00289">
    <property type="entry name" value="Biotin_carb_N"/>
    <property type="match status" value="1"/>
</dbReference>
<dbReference type="NCBIfam" id="NF006043">
    <property type="entry name" value="PRK08186.1"/>
    <property type="match status" value="1"/>
</dbReference>
<dbReference type="Gene3D" id="1.20.58.1700">
    <property type="match status" value="1"/>
</dbReference>
<evidence type="ECO:0000256" key="3">
    <source>
        <dbReference type="ARBA" id="ARBA00022741"/>
    </source>
</evidence>
<dbReference type="Pfam" id="PF02786">
    <property type="entry name" value="CPSase_L_D2"/>
    <property type="match status" value="1"/>
</dbReference>
<dbReference type="NCBIfam" id="TIGR02712">
    <property type="entry name" value="urea_carbox"/>
    <property type="match status" value="1"/>
</dbReference>
<dbReference type="InterPro" id="IPR005482">
    <property type="entry name" value="Biotin_COase_C"/>
</dbReference>
<feature type="domain" description="Lipoyl-binding" evidence="9">
    <location>
        <begin position="1772"/>
        <end position="1847"/>
    </location>
</feature>
<dbReference type="Pfam" id="PF02626">
    <property type="entry name" value="CT_A_B"/>
    <property type="match status" value="1"/>
</dbReference>
<dbReference type="SUPFAM" id="SSF56059">
    <property type="entry name" value="Glutathione synthetase ATP-binding domain-like"/>
    <property type="match status" value="1"/>
</dbReference>
<dbReference type="InterPro" id="IPR000089">
    <property type="entry name" value="Biotin_lipoyl"/>
</dbReference>
<dbReference type="CDD" id="cd06850">
    <property type="entry name" value="biotinyl_domain"/>
    <property type="match status" value="1"/>
</dbReference>
<dbReference type="GO" id="GO:0004847">
    <property type="term" value="F:urea carboxylase activity"/>
    <property type="evidence" value="ECO:0007669"/>
    <property type="project" value="TreeGrafter"/>
</dbReference>
<evidence type="ECO:0000256" key="4">
    <source>
        <dbReference type="ARBA" id="ARBA00022801"/>
    </source>
</evidence>
<dbReference type="OrthoDB" id="196847at2759"/>
<dbReference type="SUPFAM" id="SSF75304">
    <property type="entry name" value="Amidase signature (AS) enzymes"/>
    <property type="match status" value="1"/>
</dbReference>
<comment type="cofactor">
    <cofactor evidence="1">
        <name>biotin</name>
        <dbReference type="ChEBI" id="CHEBI:57586"/>
    </cofactor>
</comment>
<dbReference type="Pfam" id="PF21986">
    <property type="entry name" value="AH_C"/>
    <property type="match status" value="1"/>
</dbReference>
<dbReference type="InterPro" id="IPR011764">
    <property type="entry name" value="Biotin_carboxylation_dom"/>
</dbReference>
<sequence>MAVQGSFESTYGDGLVSIHDWKAANLTDGAGAKKRLCALINEQRLVNKTSHTWISLATQQQIEDQWAALHQKDSQPPESFPLYGVPFAVKDNIDAEGFETTAACPAFAYRASCDAPVVARLKAVGAILIGKTNLDQFATGLNGTRSPYGAVPNSFDPSRVSGGSSSGSAVVVAKGIVPFSLGTDTAGSGRVPAGLNNVVGLKPTRGAISARGVVPACRTLDCVSIFALTVGDAEAVLSICENYDPQDAYSRRRPRPTGPVSDQSPEMGCRATMKSPSLAICSHPDWHGNSQFSRAYHAALQKAQSLGWKLVSIDFDRLFQLAQLLYGGPWVAERYQAIKRFIQTAGPQDMDPVVRGIIESAERFTAADLFESEYLRQQLTRQICSDLAAFDGLLVPTAPTFPTLEQMSRKPVEENSTLGTYTNFVNFLDWSALSIPAAFTSEGLPFGITLIANSWQEPQLVAWARQWFSGEIRPLGATKVRRAEEDAAEKAPSDVSCSILNDTIHIAVVGAHLSGCPLNKDLSSRGAVLHQTTRTSPSYRLLALESDRGLAKPGLRRVSGDDRGAGIEAEVWALPTSAFAEFSATVPSPFALGKVELQDGSWVHGFVCEPVGLQGAIDITAFGGWRAYRRNVTEAQTIVSRSAGNSIKRVLIANRGEIAVRIIRTLHKMGLESVAIYSSIDADAAHVRQASIALPLEGCTVSETYLNIPQILARAVEVAADAIIPGYGFLAESADFAGAVQTAGMNWIGPRRQQMSDLGLKHRARAIAMAADVPVVPGSYELIDRVEDAVAEAARLGYPLMLKSTAGGGGIGLSRCEDEASLRSAFEGVQRQAQANFGNGGVFLERFVQQARHIEVQILGDGAGKVLVAGERDCSLQRRHQKVVEESPAIMVPEEVREKMRAAAVRIASSVQYLNVGTVEFIYDVNSRDFYFLEINTRLQVEHPVTEQVTGLDLVECMVKIANRDCDELFASAENVQTSGASIEIRVYAESPLEQFQPCAGRVSRLHFPEGLRVDTWIEEGTEVTLSYDPLLAKIIAFGADRQSALRKLRQGLDSTIIEGVQNNLAYLKQIVASEMFENGSYTTKSLDSFQMLSDSFEVLEAGTLTTIQDYPGRKGYWSVGIPPSGPMDDFSFRMANRLVRNPLGTSGLECTFHGPTLRFHCTTTVAITGGTAPVEVDGKPVKMNQALQVLSGQTLRVGTVEHGLRVYVALRGGIGTPLVMGSQATFEIGKLGDFKGRKLQCRDVVPLASPLRSVVIGSGTSPHSAWSAPIPRQPDAHWTIQVIPGPHGAPDYFTPAGLEKLFSSEWTVHHNSNRLGVRLGGPHPEWSRQSGGEAGLHPSNIHDSPYSIGSVSFTGDEAVILGCDGPSLGGFVVFCVVASVDLWKIGQVRPGDKLRFAVIDCETALKLDEALLRSIESLEQPAITTTLADAGQLAAKSAAANRINFNEAGMTARQAGDCGIVLELGDDQTFELRQSFKIFAFCEHHRKVPIPGVQELTPGVCTLHVTYEKGIPPQRMLRSITEHWNSCSLLTAVPSRTIKLPFAFDDQVCRKAVERYAATIRDEAPWLPSNISFLEKLNGIEDILETFLAAQFLVIGLGDVFMGSPCAIPLDPRHRLFGTKYNPSRSHTPRGAVGIGGQYMCIYAADSPGGYQLVGRTSHIWNDARVFSTGPNSAAMENPPWLFRMFDRITFYPVSEGELDSRPASELIQVQDGMLKLADYEAWLEENKGDIDARVCRRADIIANSPFAEKLRRPYVARGRSETRLHSSKSPVAVSNAVHVKAMMPGRCYKVHVKVGDSVCKNDILACIESSKMEIQIRSPAAGRCAEVLVAEGDLVGGHDDMVILDSTDSS</sequence>
<keyword evidence="4" id="KW-0378">Hydrolase</keyword>
<evidence type="ECO:0000259" key="9">
    <source>
        <dbReference type="PROSITE" id="PS50968"/>
    </source>
</evidence>
<dbReference type="GO" id="GO:0046872">
    <property type="term" value="F:metal ion binding"/>
    <property type="evidence" value="ECO:0007669"/>
    <property type="project" value="InterPro"/>
</dbReference>
<dbReference type="PANTHER" id="PTHR18866:SF128">
    <property type="entry name" value="UREA AMIDOLYASE"/>
    <property type="match status" value="1"/>
</dbReference>
<dbReference type="InterPro" id="IPR003833">
    <property type="entry name" value="CT_C_D"/>
</dbReference>
<dbReference type="Pfam" id="PF01425">
    <property type="entry name" value="Amidase"/>
    <property type="match status" value="1"/>
</dbReference>
<evidence type="ECO:0000259" key="10">
    <source>
        <dbReference type="PROSITE" id="PS50975"/>
    </source>
</evidence>
<name>A0A167ZM85_9HYPO</name>
<dbReference type="PANTHER" id="PTHR18866">
    <property type="entry name" value="CARBOXYLASE:PYRUVATE/ACETYL-COA/PROPIONYL-COA CARBOXYLASE"/>
    <property type="match status" value="1"/>
</dbReference>
<comment type="caution">
    <text evidence="12">The sequence shown here is derived from an EMBL/GenBank/DDBJ whole genome shotgun (WGS) entry which is preliminary data.</text>
</comment>
<keyword evidence="13" id="KW-1185">Reference proteome</keyword>
<dbReference type="SUPFAM" id="SSF51230">
    <property type="entry name" value="Single hybrid motif"/>
    <property type="match status" value="1"/>
</dbReference>
<dbReference type="InterPro" id="IPR050856">
    <property type="entry name" value="Biotin_carboxylase_complex"/>
</dbReference>
<organism evidence="12 13">
    <name type="scientific">Moelleriella libera RCEF 2490</name>
    <dbReference type="NCBI Taxonomy" id="1081109"/>
    <lineage>
        <taxon>Eukaryota</taxon>
        <taxon>Fungi</taxon>
        <taxon>Dikarya</taxon>
        <taxon>Ascomycota</taxon>
        <taxon>Pezizomycotina</taxon>
        <taxon>Sordariomycetes</taxon>
        <taxon>Hypocreomycetidae</taxon>
        <taxon>Hypocreales</taxon>
        <taxon>Clavicipitaceae</taxon>
        <taxon>Moelleriella</taxon>
    </lineage>
</organism>
<dbReference type="Pfam" id="PF02682">
    <property type="entry name" value="CT_C_D"/>
    <property type="match status" value="1"/>
</dbReference>
<dbReference type="InterPro" id="IPR014084">
    <property type="entry name" value="Urea_COase"/>
</dbReference>
<dbReference type="InterPro" id="IPR005479">
    <property type="entry name" value="CPAse_ATP-bd"/>
</dbReference>
<evidence type="ECO:0000256" key="7">
    <source>
        <dbReference type="PROSITE-ProRule" id="PRU00409"/>
    </source>
</evidence>
<feature type="region of interest" description="Disordered" evidence="8">
    <location>
        <begin position="248"/>
        <end position="268"/>
    </location>
</feature>
<dbReference type="EMBL" id="AZGY01000014">
    <property type="protein sequence ID" value="KZZ92847.1"/>
    <property type="molecule type" value="Genomic_DNA"/>
</dbReference>
<dbReference type="SUPFAM" id="SSF51246">
    <property type="entry name" value="Rudiment single hybrid motif"/>
    <property type="match status" value="1"/>
</dbReference>
<gene>
    <name evidence="12" type="ORF">AAL_05879</name>
</gene>
<dbReference type="Gene3D" id="2.40.100.10">
    <property type="entry name" value="Cyclophilin-like"/>
    <property type="match status" value="2"/>
</dbReference>
<evidence type="ECO:0000313" key="13">
    <source>
        <dbReference type="Proteomes" id="UP000078544"/>
    </source>
</evidence>
<dbReference type="InterPro" id="IPR036928">
    <property type="entry name" value="AS_sf"/>
</dbReference>
<proteinExistence type="predicted"/>
<dbReference type="SMART" id="SM00797">
    <property type="entry name" value="AHS2"/>
    <property type="match status" value="1"/>
</dbReference>
<keyword evidence="2" id="KW-0436">Ligase</keyword>
<dbReference type="Gene3D" id="3.10.490.10">
    <property type="entry name" value="Gamma-glutamyl cyclotransferase-like"/>
    <property type="match status" value="1"/>
</dbReference>
<evidence type="ECO:0000256" key="1">
    <source>
        <dbReference type="ARBA" id="ARBA00001953"/>
    </source>
</evidence>
<dbReference type="InterPro" id="IPR003778">
    <property type="entry name" value="CT_A_B"/>
</dbReference>
<evidence type="ECO:0000256" key="8">
    <source>
        <dbReference type="SAM" id="MobiDB-lite"/>
    </source>
</evidence>
<evidence type="ECO:0000259" key="11">
    <source>
        <dbReference type="PROSITE" id="PS50979"/>
    </source>
</evidence>
<dbReference type="GO" id="GO:0016787">
    <property type="term" value="F:hydrolase activity"/>
    <property type="evidence" value="ECO:0007669"/>
    <property type="project" value="UniProtKB-KW"/>
</dbReference>
<accession>A0A167ZM85</accession>
<dbReference type="InterPro" id="IPR005481">
    <property type="entry name" value="BC-like_N"/>
</dbReference>
<keyword evidence="3 7" id="KW-0547">Nucleotide-binding</keyword>
<dbReference type="SUPFAM" id="SSF52440">
    <property type="entry name" value="PreATP-grasp domain"/>
    <property type="match status" value="1"/>
</dbReference>
<evidence type="ECO:0000256" key="2">
    <source>
        <dbReference type="ARBA" id="ARBA00022598"/>
    </source>
</evidence>
<dbReference type="NCBIfam" id="TIGR02713">
    <property type="entry name" value="allophanate_hyd"/>
    <property type="match status" value="1"/>
</dbReference>
<dbReference type="PROSITE" id="PS00867">
    <property type="entry name" value="CPSASE_2"/>
    <property type="match status" value="1"/>
</dbReference>
<dbReference type="SUPFAM" id="SSF50891">
    <property type="entry name" value="Cyclophilin-like"/>
    <property type="match status" value="2"/>
</dbReference>
<evidence type="ECO:0000256" key="6">
    <source>
        <dbReference type="ARBA" id="ARBA00023267"/>
    </source>
</evidence>
<protein>
    <submittedName>
        <fullName evidence="12">Urea carboxylase</fullName>
    </submittedName>
</protein>
<dbReference type="InterPro" id="IPR011761">
    <property type="entry name" value="ATP-grasp"/>
</dbReference>
<dbReference type="GO" id="GO:0005524">
    <property type="term" value="F:ATP binding"/>
    <property type="evidence" value="ECO:0007669"/>
    <property type="project" value="UniProtKB-UniRule"/>
</dbReference>
<dbReference type="PROSITE" id="PS50975">
    <property type="entry name" value="ATP_GRASP"/>
    <property type="match status" value="1"/>
</dbReference>
<dbReference type="STRING" id="1081109.A0A167ZM85"/>
<evidence type="ECO:0000313" key="12">
    <source>
        <dbReference type="EMBL" id="KZZ92847.1"/>
    </source>
</evidence>
<dbReference type="Proteomes" id="UP000078544">
    <property type="component" value="Unassembled WGS sequence"/>
</dbReference>
<feature type="domain" description="ATP-grasp" evidence="10">
    <location>
        <begin position="767"/>
        <end position="963"/>
    </location>
</feature>
<dbReference type="Gene3D" id="2.40.50.100">
    <property type="match status" value="1"/>
</dbReference>
<dbReference type="PROSITE" id="PS00866">
    <property type="entry name" value="CPSASE_1"/>
    <property type="match status" value="1"/>
</dbReference>
<dbReference type="NCBIfam" id="TIGR00724">
    <property type="entry name" value="urea_amlyse_rel"/>
    <property type="match status" value="1"/>
</dbReference>
<dbReference type="SMART" id="SM00878">
    <property type="entry name" value="Biotin_carb_C"/>
    <property type="match status" value="1"/>
</dbReference>